<dbReference type="InterPro" id="IPR024548">
    <property type="entry name" value="Cu2_monoox_C"/>
</dbReference>
<dbReference type="GO" id="GO:0042420">
    <property type="term" value="P:dopamine catabolic process"/>
    <property type="evidence" value="ECO:0007669"/>
    <property type="project" value="TreeGrafter"/>
</dbReference>
<keyword evidence="5" id="KW-1133">Transmembrane helix</keyword>
<feature type="transmembrane region" description="Helical" evidence="5">
    <location>
        <begin position="683"/>
        <end position="703"/>
    </location>
</feature>
<evidence type="ECO:0000256" key="4">
    <source>
        <dbReference type="SAM" id="MobiDB-lite"/>
    </source>
</evidence>
<dbReference type="InterPro" id="IPR036939">
    <property type="entry name" value="Cu2_ascorb_mOase_N_sf"/>
</dbReference>
<keyword evidence="2" id="KW-1015">Disulfide bond</keyword>
<feature type="signal peptide" evidence="6">
    <location>
        <begin position="1"/>
        <end position="25"/>
    </location>
</feature>
<dbReference type="InterPro" id="IPR014784">
    <property type="entry name" value="Cu2_ascorb_mOase-like_C"/>
</dbReference>
<evidence type="ECO:0000256" key="5">
    <source>
        <dbReference type="SAM" id="Phobius"/>
    </source>
</evidence>
<feature type="chain" id="PRO_5013003646" evidence="6">
    <location>
        <begin position="26"/>
        <end position="1065"/>
    </location>
</feature>
<dbReference type="Gene3D" id="2.60.120.230">
    <property type="match status" value="1"/>
</dbReference>
<dbReference type="SUPFAM" id="SSF49742">
    <property type="entry name" value="PHM/PNGase F"/>
    <property type="match status" value="2"/>
</dbReference>
<name>A0A1W0WLA8_HYPEX</name>
<evidence type="ECO:0000256" key="1">
    <source>
        <dbReference type="ARBA" id="ARBA00010676"/>
    </source>
</evidence>
<keyword evidence="3" id="KW-0325">Glycoprotein</keyword>
<keyword evidence="9" id="KW-1185">Reference proteome</keyword>
<dbReference type="AlphaFoldDB" id="A0A1W0WLA8"/>
<feature type="region of interest" description="Disordered" evidence="4">
    <location>
        <begin position="513"/>
        <end position="537"/>
    </location>
</feature>
<dbReference type="Gene3D" id="2.60.120.310">
    <property type="entry name" value="Copper type II, ascorbate-dependent monooxygenase, N-terminal domain"/>
    <property type="match status" value="1"/>
</dbReference>
<dbReference type="Proteomes" id="UP000192578">
    <property type="component" value="Unassembled WGS sequence"/>
</dbReference>
<evidence type="ECO:0000256" key="3">
    <source>
        <dbReference type="ARBA" id="ARBA00023180"/>
    </source>
</evidence>
<dbReference type="SMART" id="SM00664">
    <property type="entry name" value="DoH"/>
    <property type="match status" value="1"/>
</dbReference>
<dbReference type="GO" id="GO:0004500">
    <property type="term" value="F:dopamine beta-monooxygenase activity"/>
    <property type="evidence" value="ECO:0007669"/>
    <property type="project" value="InterPro"/>
</dbReference>
<evidence type="ECO:0000313" key="9">
    <source>
        <dbReference type="Proteomes" id="UP000192578"/>
    </source>
</evidence>
<feature type="domain" description="DOMON" evidence="7">
    <location>
        <begin position="37"/>
        <end position="155"/>
    </location>
</feature>
<dbReference type="InterPro" id="IPR045266">
    <property type="entry name" value="DOH_DOMON"/>
</dbReference>
<keyword evidence="5" id="KW-0812">Transmembrane</keyword>
<keyword evidence="8" id="KW-0503">Monooxygenase</keyword>
<keyword evidence="8" id="KW-0560">Oxidoreductase</keyword>
<feature type="transmembrane region" description="Helical" evidence="5">
    <location>
        <begin position="652"/>
        <end position="671"/>
    </location>
</feature>
<accession>A0A1W0WLA8</accession>
<dbReference type="Pfam" id="PF01082">
    <property type="entry name" value="Cu2_monooxygen"/>
    <property type="match status" value="1"/>
</dbReference>
<dbReference type="EMBL" id="MTYJ01000080">
    <property type="protein sequence ID" value="OQV15969.1"/>
    <property type="molecule type" value="Genomic_DNA"/>
</dbReference>
<comment type="similarity">
    <text evidence="1">Belongs to the copper type II ascorbate-dependent monooxygenase family.</text>
</comment>
<dbReference type="GO" id="GO:0030667">
    <property type="term" value="C:secretory granule membrane"/>
    <property type="evidence" value="ECO:0007669"/>
    <property type="project" value="TreeGrafter"/>
</dbReference>
<dbReference type="PANTHER" id="PTHR10157">
    <property type="entry name" value="DOPAMINE BETA HYDROXYLASE RELATED"/>
    <property type="match status" value="1"/>
</dbReference>
<dbReference type="Pfam" id="PF15158">
    <property type="entry name" value="TMEM249"/>
    <property type="match status" value="1"/>
</dbReference>
<dbReference type="GO" id="GO:0005507">
    <property type="term" value="F:copper ion binding"/>
    <property type="evidence" value="ECO:0007669"/>
    <property type="project" value="InterPro"/>
</dbReference>
<keyword evidence="5" id="KW-0472">Membrane</keyword>
<evidence type="ECO:0000256" key="6">
    <source>
        <dbReference type="SAM" id="SignalP"/>
    </source>
</evidence>
<dbReference type="InterPro" id="IPR000323">
    <property type="entry name" value="Cu2_ascorb_mOase_N"/>
</dbReference>
<proteinExistence type="inferred from homology"/>
<evidence type="ECO:0000259" key="7">
    <source>
        <dbReference type="PROSITE" id="PS50836"/>
    </source>
</evidence>
<keyword evidence="6" id="KW-0732">Signal</keyword>
<dbReference type="Pfam" id="PF03351">
    <property type="entry name" value="DOMON"/>
    <property type="match status" value="1"/>
</dbReference>
<sequence length="1065" mass="120315">MVLRLWNVLLFACLNLAIIAEEAQADFTHEVLLDAGNDYWLRWSYTGDSIDIEASAKTLGWLAFGFSRDGGMDKSDVLFGYVNASSGRANISDRYLVADGTNVQLLLDRQQDWELLTATRNQTHTSIRVRRKLETCDPQDHPITKDTMRVIFSLDQQPPTDFLHPTMHNFRGTKSILFLDDSLAVRKLGVPILAHATLEWNVLMDGVTIPESATSRFHCKLLKIPPFNRKYHIVKVEPKIESENIDLVRQILVSVCNADTVTDATIPEDFVCGIAQFGDHTNPQQTSVLSNCTTLLAAWAVGASTLVYPDDAGYPIGPELSGRYVLLQTQYVNGPLQKRVDSSGLKFGLSDKLRKYDAGIVVLGVSGNAFIPPSSPSFTHYGQCSDSCTKQGIPEDGVTIFGGSFHSNRLGRSMTLRQIRDGVELPPLLQDRKFDTSFQANRGVYPNRKLMRGDQLTLECTYGMDTKIGAPTTDEICFGVVLHYPRVNMTSCRSSYLSNTMPIALGLRDNSRAHSEDSYSNSTTVGNDTTTGTTTPSEREIALQLANLTWTAGKINALQTAFRDSSLLAQCHFENGYDVNEEHHRMPFIPAQEPNSTCAALPAALAPLQQQTPSQTRAKSAAPGNSRINPIYPFERRAPGVYVFTHYKTNNLYSGFWILFASAVFFGYIGSQPGNKTFSQLDQIFFPCIGILISLYILWMNIWPLTVVLNYPKFRYEYYVGEQIVSVGPIVDAYVKLKVLFAGEEDMFYHIVIGATDMPELEFTWLSPHGQIYRKVAKRLARTLHLNYFDIMDLSHLHECRHATTRHMDSLLEQETGMLRVVQREIQRNFLTRKIDLLKRPGGNPLDVLPASYEQPNWPFEKVEELNLGVPLERVVRLRKERRAKETIGWRIRQMPRLVRACLRTIKIAMVGRHPDDDHVQLTPNPVHRASAQPDEEELDEALKAQLIAQLDVAEGASTRRKWLRPFLPFRTGQFNHMIPLSVEDRAMMRRIARYMALRTLVRQAGLDVPGMTEDLSFMGLYTAHEDYATFYQAEMERFDPHWRRHGMVISGKVHPIVAQHEYAA</sequence>
<dbReference type="Pfam" id="PF03712">
    <property type="entry name" value="Cu2_monoox_C"/>
    <property type="match status" value="1"/>
</dbReference>
<dbReference type="PROSITE" id="PS50836">
    <property type="entry name" value="DOMON"/>
    <property type="match status" value="1"/>
</dbReference>
<evidence type="ECO:0000256" key="2">
    <source>
        <dbReference type="ARBA" id="ARBA00023157"/>
    </source>
</evidence>
<dbReference type="PANTHER" id="PTHR10157:SF23">
    <property type="entry name" value="MOXD1 HOMOLOG 1"/>
    <property type="match status" value="1"/>
</dbReference>
<organism evidence="8 9">
    <name type="scientific">Hypsibius exemplaris</name>
    <name type="common">Freshwater tardigrade</name>
    <dbReference type="NCBI Taxonomy" id="2072580"/>
    <lineage>
        <taxon>Eukaryota</taxon>
        <taxon>Metazoa</taxon>
        <taxon>Ecdysozoa</taxon>
        <taxon>Tardigrada</taxon>
        <taxon>Eutardigrada</taxon>
        <taxon>Parachela</taxon>
        <taxon>Hypsibioidea</taxon>
        <taxon>Hypsibiidae</taxon>
        <taxon>Hypsibius</taxon>
    </lineage>
</organism>
<dbReference type="InterPro" id="IPR000945">
    <property type="entry name" value="DBH-like"/>
</dbReference>
<gene>
    <name evidence="8" type="ORF">BV898_09890</name>
</gene>
<feature type="compositionally biased region" description="Low complexity" evidence="4">
    <location>
        <begin position="520"/>
        <end position="535"/>
    </location>
</feature>
<dbReference type="GO" id="GO:0006589">
    <property type="term" value="P:octopamine biosynthetic process"/>
    <property type="evidence" value="ECO:0007669"/>
    <property type="project" value="TreeGrafter"/>
</dbReference>
<dbReference type="InterPro" id="IPR027861">
    <property type="entry name" value="TMEM249"/>
</dbReference>
<dbReference type="CDD" id="cd09631">
    <property type="entry name" value="DOMON_DOH"/>
    <property type="match status" value="1"/>
</dbReference>
<dbReference type="InterPro" id="IPR008977">
    <property type="entry name" value="PHM/PNGase_F_dom_sf"/>
</dbReference>
<dbReference type="GO" id="GO:0042421">
    <property type="term" value="P:norepinephrine biosynthetic process"/>
    <property type="evidence" value="ECO:0007669"/>
    <property type="project" value="TreeGrafter"/>
</dbReference>
<reference evidence="9" key="1">
    <citation type="submission" date="2017-01" db="EMBL/GenBank/DDBJ databases">
        <title>Comparative genomics of anhydrobiosis in the tardigrade Hypsibius dujardini.</title>
        <authorList>
            <person name="Yoshida Y."/>
            <person name="Koutsovoulos G."/>
            <person name="Laetsch D."/>
            <person name="Stevens L."/>
            <person name="Kumar S."/>
            <person name="Horikawa D."/>
            <person name="Ishino K."/>
            <person name="Komine S."/>
            <person name="Tomita M."/>
            <person name="Blaxter M."/>
            <person name="Arakawa K."/>
        </authorList>
    </citation>
    <scope>NUCLEOTIDE SEQUENCE [LARGE SCALE GENOMIC DNA]</scope>
    <source>
        <strain evidence="9">Z151</strain>
    </source>
</reference>
<protein>
    <submittedName>
        <fullName evidence="8">DBH-like monooxygenase protein 1</fullName>
    </submittedName>
</protein>
<dbReference type="OrthoDB" id="10003276at2759"/>
<evidence type="ECO:0000313" key="8">
    <source>
        <dbReference type="EMBL" id="OQV15969.1"/>
    </source>
</evidence>
<dbReference type="GO" id="GO:0005615">
    <property type="term" value="C:extracellular space"/>
    <property type="evidence" value="ECO:0007669"/>
    <property type="project" value="TreeGrafter"/>
</dbReference>
<comment type="caution">
    <text evidence="8">The sequence shown here is derived from an EMBL/GenBank/DDBJ whole genome shotgun (WGS) entry which is preliminary data.</text>
</comment>
<dbReference type="InterPro" id="IPR005018">
    <property type="entry name" value="DOMON_domain"/>
</dbReference>